<organism evidence="1 2">
    <name type="scientific">Dichanthelium oligosanthes</name>
    <dbReference type="NCBI Taxonomy" id="888268"/>
    <lineage>
        <taxon>Eukaryota</taxon>
        <taxon>Viridiplantae</taxon>
        <taxon>Streptophyta</taxon>
        <taxon>Embryophyta</taxon>
        <taxon>Tracheophyta</taxon>
        <taxon>Spermatophyta</taxon>
        <taxon>Magnoliopsida</taxon>
        <taxon>Liliopsida</taxon>
        <taxon>Poales</taxon>
        <taxon>Poaceae</taxon>
        <taxon>PACMAD clade</taxon>
        <taxon>Panicoideae</taxon>
        <taxon>Panicodae</taxon>
        <taxon>Paniceae</taxon>
        <taxon>Dichantheliinae</taxon>
        <taxon>Dichanthelium</taxon>
    </lineage>
</organism>
<gene>
    <name evidence="1" type="ORF">BAE44_0020968</name>
</gene>
<comment type="caution">
    <text evidence="1">The sequence shown here is derived from an EMBL/GenBank/DDBJ whole genome shotgun (WGS) entry which is preliminary data.</text>
</comment>
<keyword evidence="2" id="KW-1185">Reference proteome</keyword>
<protein>
    <submittedName>
        <fullName evidence="1">Uncharacterized protein</fullName>
    </submittedName>
</protein>
<evidence type="ECO:0000313" key="1">
    <source>
        <dbReference type="EMBL" id="OEL18013.1"/>
    </source>
</evidence>
<accession>A0A1E5UYM8</accession>
<dbReference type="InterPro" id="IPR051266">
    <property type="entry name" value="CLCR"/>
</dbReference>
<reference evidence="1 2" key="1">
    <citation type="submission" date="2016-09" db="EMBL/GenBank/DDBJ databases">
        <title>The draft genome of Dichanthelium oligosanthes: A C3 panicoid grass species.</title>
        <authorList>
            <person name="Studer A.J."/>
            <person name="Schnable J.C."/>
            <person name="Brutnell T.P."/>
        </authorList>
    </citation>
    <scope>NUCLEOTIDE SEQUENCE [LARGE SCALE GENOMIC DNA]</scope>
    <source>
        <strain evidence="2">cv. Kellogg 1175</strain>
        <tissue evidence="1">Leaf</tissue>
    </source>
</reference>
<evidence type="ECO:0000313" key="2">
    <source>
        <dbReference type="Proteomes" id="UP000095767"/>
    </source>
</evidence>
<dbReference type="OrthoDB" id="687104at2759"/>
<dbReference type="Proteomes" id="UP000095767">
    <property type="component" value="Unassembled WGS sequence"/>
</dbReference>
<dbReference type="EMBL" id="LWDX02058043">
    <property type="protein sequence ID" value="OEL18013.1"/>
    <property type="molecule type" value="Genomic_DNA"/>
</dbReference>
<dbReference type="PANTHER" id="PTHR10579">
    <property type="entry name" value="CALCIUM-ACTIVATED CHLORIDE CHANNEL REGULATOR"/>
    <property type="match status" value="1"/>
</dbReference>
<proteinExistence type="predicted"/>
<dbReference type="STRING" id="888268.A0A1E5UYM8"/>
<dbReference type="PANTHER" id="PTHR10579:SF166">
    <property type="entry name" value="VWFA DOMAIN-CONTAINING PROTEIN"/>
    <property type="match status" value="1"/>
</dbReference>
<sequence>MLELEKDALALVIKMLGPGDRLAVVPFFDDVAKDPAAKEMKQLVAMSDERKEKIGALILMERDDSILTEKEWSRVSVLKEPKYRAHTFGFSDHKADTLRHIADKTHGTYFPDDIASNDDLHKLVASFGSLVSRPFTAVDVRVDLGTVHPGVSISKIESGEKSRRRPASGSGYVDVGTFNAGETTEFTVYLDVSDGEADAMVLVVDGSYTQGWDGGKHAKLGRSVIVGGYEVQTE</sequence>
<name>A0A1E5UYM8_9POAL</name>
<dbReference type="AlphaFoldDB" id="A0A1E5UYM8"/>